<evidence type="ECO:0000313" key="1">
    <source>
        <dbReference type="EMBL" id="SPN78821.1"/>
    </source>
</evidence>
<protein>
    <submittedName>
        <fullName evidence="1">Uncharacterized protein</fullName>
    </submittedName>
</protein>
<name>A0A2R8FDB4_9VIRU</name>
<sequence>MASNLAPLPGTQMSTITVRCDPISGECVKTNPQAPRSTVLYRPNGTCTNPLGQTIRNYTCSVDGICPYDGRPCINTNLL</sequence>
<accession>A0A2R8FDB4</accession>
<organism evidence="1">
    <name type="scientific">Brazilian cedratvirus IHUMI</name>
    <dbReference type="NCBI Taxonomy" id="2126980"/>
    <lineage>
        <taxon>Viruses</taxon>
        <taxon>Pithoviruses</taxon>
        <taxon>Orthocedratvirinae</taxon>
        <taxon>Alphacedratvirus</taxon>
        <taxon>Alphacedratvirus brasiliense</taxon>
    </lineage>
</organism>
<dbReference type="Proteomes" id="UP000273054">
    <property type="component" value="Segment"/>
</dbReference>
<dbReference type="EMBL" id="LT994651">
    <property type="protein sequence ID" value="SPN78821.1"/>
    <property type="molecule type" value="Genomic_DNA"/>
</dbReference>
<reference evidence="1" key="1">
    <citation type="submission" date="2018-03" db="EMBL/GenBank/DDBJ databases">
        <authorList>
            <consortium name="Urmite Genomes"/>
        </authorList>
    </citation>
    <scope>NUCLEOTIDE SEQUENCE [LARGE SCALE GENOMIC DNA]</scope>
    <source>
        <strain evidence="1">IHUMI-27.7</strain>
    </source>
</reference>
<evidence type="ECO:0000313" key="2">
    <source>
        <dbReference type="Proteomes" id="UP000273054"/>
    </source>
</evidence>
<proteinExistence type="predicted"/>
<keyword evidence="2" id="KW-1185">Reference proteome</keyword>
<gene>
    <name evidence="1" type="ORF">BRZCDTV_17</name>
</gene>